<comment type="caution">
    <text evidence="1">The sequence shown here is derived from an EMBL/GenBank/DDBJ whole genome shotgun (WGS) entry which is preliminary data.</text>
</comment>
<gene>
    <name evidence="1" type="ORF">ERW49_18725</name>
</gene>
<sequence length="69" mass="7995">MNECNQDNQFAFTDEAYCEVLTATYSEKKQMLKEVLKPKYRNQPCGCESGLKFKKCCMNKVRAEFLAAK</sequence>
<evidence type="ECO:0000313" key="1">
    <source>
        <dbReference type="EMBL" id="RYU41314.1"/>
    </source>
</evidence>
<dbReference type="OrthoDB" id="1551443at2"/>
<organism evidence="1 2">
    <name type="scientific">Aliivibrio finisterrensis</name>
    <dbReference type="NCBI Taxonomy" id="511998"/>
    <lineage>
        <taxon>Bacteria</taxon>
        <taxon>Pseudomonadati</taxon>
        <taxon>Pseudomonadota</taxon>
        <taxon>Gammaproteobacteria</taxon>
        <taxon>Vibrionales</taxon>
        <taxon>Vibrionaceae</taxon>
        <taxon>Aliivibrio</taxon>
    </lineage>
</organism>
<protein>
    <recommendedName>
        <fullName evidence="3">SEC-C domain-containing protein</fullName>
    </recommendedName>
</protein>
<dbReference type="SUPFAM" id="SSF103642">
    <property type="entry name" value="Sec-C motif"/>
    <property type="match status" value="1"/>
</dbReference>
<evidence type="ECO:0000313" key="2">
    <source>
        <dbReference type="Proteomes" id="UP000293465"/>
    </source>
</evidence>
<dbReference type="EMBL" id="SEZJ01000030">
    <property type="protein sequence ID" value="RYU41314.1"/>
    <property type="molecule type" value="Genomic_DNA"/>
</dbReference>
<dbReference type="Proteomes" id="UP000293465">
    <property type="component" value="Unassembled WGS sequence"/>
</dbReference>
<proteinExistence type="predicted"/>
<reference evidence="1 2" key="1">
    <citation type="submission" date="2019-02" db="EMBL/GenBank/DDBJ databases">
        <title>Genome sequences of Aliivibrio finisterrensis strains from farmed Atlantic salmon.</title>
        <authorList>
            <person name="Bowman J.P."/>
        </authorList>
    </citation>
    <scope>NUCLEOTIDE SEQUENCE [LARGE SCALE GENOMIC DNA]</scope>
    <source>
        <strain evidence="1 2">A32</strain>
    </source>
</reference>
<dbReference type="Pfam" id="PF02810">
    <property type="entry name" value="SEC-C"/>
    <property type="match status" value="1"/>
</dbReference>
<dbReference type="RefSeq" id="WP_130088378.1">
    <property type="nucleotide sequence ID" value="NZ_SEZJ01000030.1"/>
</dbReference>
<evidence type="ECO:0008006" key="3">
    <source>
        <dbReference type="Google" id="ProtNLM"/>
    </source>
</evidence>
<dbReference type="InterPro" id="IPR004027">
    <property type="entry name" value="SEC_C_motif"/>
</dbReference>
<dbReference type="AlphaFoldDB" id="A0A4Q5K6A8"/>
<dbReference type="Gene3D" id="3.10.450.50">
    <property type="match status" value="1"/>
</dbReference>
<dbReference type="GeneID" id="56277099"/>
<name>A0A4Q5K6A8_9GAMM</name>
<accession>A0A4Q5K6A8</accession>